<dbReference type="PROSITE" id="PS50088">
    <property type="entry name" value="ANK_REPEAT"/>
    <property type="match status" value="6"/>
</dbReference>
<feature type="repeat" description="ANK" evidence="2">
    <location>
        <begin position="803"/>
        <end position="835"/>
    </location>
</feature>
<comment type="caution">
    <text evidence="5">The sequence shown here is derived from an EMBL/GenBank/DDBJ whole genome shotgun (WGS) entry which is preliminary data.</text>
</comment>
<dbReference type="InterPro" id="IPR056884">
    <property type="entry name" value="NPHP3-like_N"/>
</dbReference>
<dbReference type="EMBL" id="JAOQAZ010000044">
    <property type="protein sequence ID" value="KAJ4245968.1"/>
    <property type="molecule type" value="Genomic_DNA"/>
</dbReference>
<keyword evidence="1" id="KW-0677">Repeat</keyword>
<dbReference type="PANTHER" id="PTHR10039">
    <property type="entry name" value="AMELOGENIN"/>
    <property type="match status" value="1"/>
</dbReference>
<proteinExistence type="predicted"/>
<feature type="repeat" description="ANK" evidence="2">
    <location>
        <begin position="707"/>
        <end position="739"/>
    </location>
</feature>
<gene>
    <name evidence="5" type="ORF">NW762_013712</name>
</gene>
<evidence type="ECO:0000313" key="6">
    <source>
        <dbReference type="Proteomes" id="UP001152049"/>
    </source>
</evidence>
<dbReference type="InterPro" id="IPR027417">
    <property type="entry name" value="P-loop_NTPase"/>
</dbReference>
<feature type="repeat" description="ANK" evidence="2">
    <location>
        <begin position="982"/>
        <end position="1015"/>
    </location>
</feature>
<dbReference type="AlphaFoldDB" id="A0A9W8V751"/>
<feature type="region of interest" description="Disordered" evidence="3">
    <location>
        <begin position="1"/>
        <end position="21"/>
    </location>
</feature>
<dbReference type="PANTHER" id="PTHR10039:SF5">
    <property type="entry name" value="NACHT DOMAIN-CONTAINING PROTEIN"/>
    <property type="match status" value="1"/>
</dbReference>
<sequence>MSRPPYLNQGGSDFGGTTVGQRVSQGNRTYNRDNTNHVTYNYYGSNSTRFEDREFSHEFPYRDQEPRGQKRKPNDDQEQVDQNRFHVLLESLRFKQIDARYENIKRAHRKTCKWLLNRPEYLDWLNPHNIQAHHGFLWVKGKPGAGKSTLMKFVLNTARTKMKNKVIISFFFNARGETLEKSTVGLYRSLLLQLLERLPRLENVFNSVLISGMNENHDWSVESLKEIFELAVQSLADSPLVIFIDALDECDEADIRDMVSFFEDLGNLAVSAGTIFQVCLASRHYPHITVSRKIELVLEGQEGHEQDIISYLDSELKIGNTKTANDIRADLKEKASGVFMWVVLVVGILQREHDHGRNHTLKQKLQEIHRDLHELFRDILTRDDENKDGLLLCIQWLLFAKEPLRPEQLYFAIRSVEDGGICRWNREEIPESVISMFILSSSKGLAEITKSKKSSTVQFIHESVRDFLFKENGLKDVWPNFSGDLQAESHQRLKQCCFDYTTAYTLFQEASAKEARTATDTIDEGFPFLRYAVNNVLHHANTAEELRISQMRFIESFPLADWIHLDNLFEEKQVRRHTPDASLLYILAERDLAHLIKCCSRGQSCFRIENERYGVPLLAAVATGSHAAVLELLKAEAKDEPSTSQLHAFCDHYSQYKHHRGSITRGFNFLKKRTLLSYLVQNGDEALVSFALASGKLNNDLEERTRDGRTALSLAASYKSPAIVQILLDSGAVLETTDNHGLTPLFHAAKTGDEATVQLLIANGANVEQTDQLGRTPLSHARSSAAVSQLLLHHAIIDKPDSSSKTPLMHAAQSASKDVVKLLIDRGADIKKLDNTGRTALFHATTKTGESNAKILLDGGVDINLVDDNGITALLYASGNGVRSDIVGLLIARGAPIDKACAMGRTPLSYAAEKIWTVDTVEVLLSRGAAVNAPDVNGRTPLSYGVCARSYLPPIPATDRHRQAIVRSLLNNGAATNLPDSNGRAPLSYAVAVPRNDDIVRLLLDHGAAVDLPDSTGRTALSYAATDSIRQLLHS</sequence>
<dbReference type="Pfam" id="PF12796">
    <property type="entry name" value="Ank_2"/>
    <property type="match status" value="4"/>
</dbReference>
<organism evidence="5 6">
    <name type="scientific">Fusarium torreyae</name>
    <dbReference type="NCBI Taxonomy" id="1237075"/>
    <lineage>
        <taxon>Eukaryota</taxon>
        <taxon>Fungi</taxon>
        <taxon>Dikarya</taxon>
        <taxon>Ascomycota</taxon>
        <taxon>Pezizomycotina</taxon>
        <taxon>Sordariomycetes</taxon>
        <taxon>Hypocreomycetidae</taxon>
        <taxon>Hypocreales</taxon>
        <taxon>Nectriaceae</taxon>
        <taxon>Fusarium</taxon>
    </lineage>
</organism>
<dbReference type="InterPro" id="IPR036770">
    <property type="entry name" value="Ankyrin_rpt-contain_sf"/>
</dbReference>
<dbReference type="InterPro" id="IPR002110">
    <property type="entry name" value="Ankyrin_rpt"/>
</dbReference>
<dbReference type="PROSITE" id="PS50297">
    <property type="entry name" value="ANK_REP_REGION"/>
    <property type="match status" value="5"/>
</dbReference>
<dbReference type="SUPFAM" id="SSF48403">
    <property type="entry name" value="Ankyrin repeat"/>
    <property type="match status" value="1"/>
</dbReference>
<dbReference type="OrthoDB" id="194358at2759"/>
<dbReference type="Proteomes" id="UP001152049">
    <property type="component" value="Unassembled WGS sequence"/>
</dbReference>
<accession>A0A9W8V751</accession>
<reference evidence="5" key="1">
    <citation type="submission" date="2022-09" db="EMBL/GenBank/DDBJ databases">
        <title>Fusarium specimens isolated from Avocado Roots.</title>
        <authorList>
            <person name="Stajich J."/>
            <person name="Roper C."/>
            <person name="Heimlech-Rivalta G."/>
        </authorList>
    </citation>
    <scope>NUCLEOTIDE SEQUENCE</scope>
    <source>
        <strain evidence="5">CF00136</strain>
    </source>
</reference>
<dbReference type="SMART" id="SM00248">
    <property type="entry name" value="ANK"/>
    <property type="match status" value="9"/>
</dbReference>
<evidence type="ECO:0000256" key="1">
    <source>
        <dbReference type="ARBA" id="ARBA00022737"/>
    </source>
</evidence>
<feature type="repeat" description="ANK" evidence="2">
    <location>
        <begin position="903"/>
        <end position="936"/>
    </location>
</feature>
<dbReference type="SUPFAM" id="SSF52540">
    <property type="entry name" value="P-loop containing nucleoside triphosphate hydrolases"/>
    <property type="match status" value="1"/>
</dbReference>
<feature type="compositionally biased region" description="Basic and acidic residues" evidence="3">
    <location>
        <begin position="59"/>
        <end position="75"/>
    </location>
</feature>
<evidence type="ECO:0000259" key="4">
    <source>
        <dbReference type="Pfam" id="PF24883"/>
    </source>
</evidence>
<feature type="repeat" description="ANK" evidence="2">
    <location>
        <begin position="740"/>
        <end position="772"/>
    </location>
</feature>
<dbReference type="Gene3D" id="1.25.40.20">
    <property type="entry name" value="Ankyrin repeat-containing domain"/>
    <property type="match status" value="3"/>
</dbReference>
<dbReference type="Pfam" id="PF24883">
    <property type="entry name" value="NPHP3_N"/>
    <property type="match status" value="1"/>
</dbReference>
<feature type="region of interest" description="Disordered" evidence="3">
    <location>
        <begin position="59"/>
        <end position="81"/>
    </location>
</feature>
<name>A0A9W8V751_9HYPO</name>
<dbReference type="Gene3D" id="3.40.50.300">
    <property type="entry name" value="P-loop containing nucleotide triphosphate hydrolases"/>
    <property type="match status" value="1"/>
</dbReference>
<keyword evidence="2" id="KW-0040">ANK repeat</keyword>
<evidence type="ECO:0000256" key="3">
    <source>
        <dbReference type="SAM" id="MobiDB-lite"/>
    </source>
</evidence>
<evidence type="ECO:0000313" key="5">
    <source>
        <dbReference type="EMBL" id="KAJ4245968.1"/>
    </source>
</evidence>
<evidence type="ECO:0000256" key="2">
    <source>
        <dbReference type="PROSITE-ProRule" id="PRU00023"/>
    </source>
</evidence>
<protein>
    <recommendedName>
        <fullName evidence="4">Nephrocystin 3-like N-terminal domain-containing protein</fullName>
    </recommendedName>
</protein>
<feature type="repeat" description="ANK" evidence="2">
    <location>
        <begin position="836"/>
        <end position="868"/>
    </location>
</feature>
<feature type="domain" description="Nephrocystin 3-like N-terminal" evidence="4">
    <location>
        <begin position="111"/>
        <end position="283"/>
    </location>
</feature>
<keyword evidence="6" id="KW-1185">Reference proteome</keyword>